<dbReference type="EMBL" id="MDER01000062">
    <property type="protein sequence ID" value="ODP27288.1"/>
    <property type="molecule type" value="Genomic_DNA"/>
</dbReference>
<dbReference type="AlphaFoldDB" id="A0A1E3L0H5"/>
<reference evidence="1 2" key="1">
    <citation type="submission" date="2016-08" db="EMBL/GenBank/DDBJ databases">
        <title>Genome sequencing of Paenibacillus sp. TI45-13ar, isolated from Korean traditional nuruk.</title>
        <authorList>
            <person name="Kim S.-J."/>
        </authorList>
    </citation>
    <scope>NUCLEOTIDE SEQUENCE [LARGE SCALE GENOMIC DNA]</scope>
    <source>
        <strain evidence="1 2">TI45-13ar</strain>
    </source>
</reference>
<accession>A0A1E3L0H5</accession>
<sequence length="367" mass="42693">MSMPEFVFNNNVEEQTSSAPSPFPNPYGQDGPANIQEYLLPNQEKFGLYSDPFAKLKYIQPEQGVRNAAFWYENRISNNTLTEKEIKLIQYLSVVRVATRKQIENILYPLQNDHNQKTLEFLRKSKNSGFICSFSWISELPHERKKPMVYALTKVGAEAAKSLLPDSNCFFMKPVNYPPGSEPSMADYFADLIGGQLYSELKKIDRLISWERRATIMLSDSQAFSPFIRFQVIKEEKDLRLFWVEIFRMHPDWKTKTIQRFQKIEHAFKNTKSYERPERLIVVVDGDARIQPISEIAQMYMPSVDVRFTTDERLLAGLDTHTFISYDFAKKSLVKKRISYLLSGHTGMTATEYFDSMHGSLEEDYEE</sequence>
<evidence type="ECO:0000313" key="1">
    <source>
        <dbReference type="EMBL" id="ODP27288.1"/>
    </source>
</evidence>
<gene>
    <name evidence="1" type="ORF">PTI45_03317</name>
</gene>
<organism evidence="1 2">
    <name type="scientific">Paenibacillus nuruki</name>
    <dbReference type="NCBI Taxonomy" id="1886670"/>
    <lineage>
        <taxon>Bacteria</taxon>
        <taxon>Bacillati</taxon>
        <taxon>Bacillota</taxon>
        <taxon>Bacilli</taxon>
        <taxon>Bacillales</taxon>
        <taxon>Paenibacillaceae</taxon>
        <taxon>Paenibacillus</taxon>
    </lineage>
</organism>
<protein>
    <submittedName>
        <fullName evidence="1">Uncharacterized protein</fullName>
    </submittedName>
</protein>
<proteinExistence type="predicted"/>
<evidence type="ECO:0000313" key="2">
    <source>
        <dbReference type="Proteomes" id="UP000094578"/>
    </source>
</evidence>
<dbReference type="PATRIC" id="fig|1886670.3.peg.3374"/>
<dbReference type="Proteomes" id="UP000094578">
    <property type="component" value="Unassembled WGS sequence"/>
</dbReference>
<dbReference type="STRING" id="1886670.PTI45_03317"/>
<comment type="caution">
    <text evidence="1">The sequence shown here is derived from an EMBL/GenBank/DDBJ whole genome shotgun (WGS) entry which is preliminary data.</text>
</comment>
<dbReference type="RefSeq" id="WP_069328710.1">
    <property type="nucleotide sequence ID" value="NZ_MDER01000062.1"/>
</dbReference>
<name>A0A1E3L0H5_9BACL</name>
<keyword evidence="2" id="KW-1185">Reference proteome</keyword>